<protein>
    <recommendedName>
        <fullName evidence="3">DUF1273 family protein</fullName>
    </recommendedName>
</protein>
<sequence length="160" mass="17182">MTRIGITGHSNLTERAAEVVHAALRDALVPYAGAELVGVTCLAKGADQIFARAVLDVGGRVEIILPAPDYREEKVKPDNRAAFDELLIQAACVRYMPFLTSGREAYMAAGEEVLKRVDRLMAVWDGRPSGGLGGTADVVEHARLLGTPVDVIWPDGAERS</sequence>
<proteinExistence type="predicted"/>
<dbReference type="RefSeq" id="WP_161103167.1">
    <property type="nucleotide sequence ID" value="NZ_JBHLYI010000001.1"/>
</dbReference>
<dbReference type="PANTHER" id="PTHR38440:SF1">
    <property type="entry name" value="UPF0398 PROTEIN SPR0331"/>
    <property type="match status" value="1"/>
</dbReference>
<evidence type="ECO:0000313" key="2">
    <source>
        <dbReference type="Proteomes" id="UP000431901"/>
    </source>
</evidence>
<dbReference type="SUPFAM" id="SSF102405">
    <property type="entry name" value="MCP/YpsA-like"/>
    <property type="match status" value="1"/>
</dbReference>
<gene>
    <name evidence="1" type="ORF">GQ466_13310</name>
</gene>
<reference evidence="1 2" key="1">
    <citation type="submission" date="2019-12" db="EMBL/GenBank/DDBJ databases">
        <title>Nocardia macrotermitis sp. nov. and Nocardia aurantia sp. nov., isolated from the gut of the fungus growing-termite Macrotermes natalensis.</title>
        <authorList>
            <person name="Christine B."/>
            <person name="Rene B."/>
        </authorList>
    </citation>
    <scope>NUCLEOTIDE SEQUENCE [LARGE SCALE GENOMIC DNA]</scope>
    <source>
        <strain evidence="1 2">DSM 102126</strain>
    </source>
</reference>
<dbReference type="InterPro" id="IPR010697">
    <property type="entry name" value="YspA"/>
</dbReference>
<dbReference type="Gene3D" id="3.40.50.450">
    <property type="match status" value="1"/>
</dbReference>
<evidence type="ECO:0000313" key="1">
    <source>
        <dbReference type="EMBL" id="MXQ65015.1"/>
    </source>
</evidence>
<dbReference type="AlphaFoldDB" id="A0A6I4W9S0"/>
<dbReference type="EMBL" id="WUTW01000002">
    <property type="protein sequence ID" value="MXQ65015.1"/>
    <property type="molecule type" value="Genomic_DNA"/>
</dbReference>
<evidence type="ECO:0008006" key="3">
    <source>
        <dbReference type="Google" id="ProtNLM"/>
    </source>
</evidence>
<dbReference type="PANTHER" id="PTHR38440">
    <property type="entry name" value="UPF0398 PROTEIN YPSA"/>
    <property type="match status" value="1"/>
</dbReference>
<comment type="caution">
    <text evidence="1">The sequence shown here is derived from an EMBL/GenBank/DDBJ whole genome shotgun (WGS) entry which is preliminary data.</text>
</comment>
<name>A0A6I4W9S0_9ACTN</name>
<keyword evidence="2" id="KW-1185">Reference proteome</keyword>
<dbReference type="OrthoDB" id="3231229at2"/>
<dbReference type="Proteomes" id="UP000431901">
    <property type="component" value="Unassembled WGS sequence"/>
</dbReference>
<organism evidence="1 2">
    <name type="scientific">Actinomadura rayongensis</name>
    <dbReference type="NCBI Taxonomy" id="1429076"/>
    <lineage>
        <taxon>Bacteria</taxon>
        <taxon>Bacillati</taxon>
        <taxon>Actinomycetota</taxon>
        <taxon>Actinomycetes</taxon>
        <taxon>Streptosporangiales</taxon>
        <taxon>Thermomonosporaceae</taxon>
        <taxon>Actinomadura</taxon>
    </lineage>
</organism>
<accession>A0A6I4W9S0</accession>